<reference evidence="9 10" key="1">
    <citation type="submission" date="2020-07" db="EMBL/GenBank/DDBJ databases">
        <title>Sequencing the genomes of 1000 actinobacteria strains.</title>
        <authorList>
            <person name="Klenk H.-P."/>
        </authorList>
    </citation>
    <scope>NUCLEOTIDE SEQUENCE [LARGE SCALE GENOMIC DNA]</scope>
    <source>
        <strain evidence="9 10">DSM 45876</strain>
    </source>
</reference>
<dbReference type="GO" id="GO:0003677">
    <property type="term" value="F:DNA binding"/>
    <property type="evidence" value="ECO:0007669"/>
    <property type="project" value="TreeGrafter"/>
</dbReference>
<dbReference type="SUPFAM" id="SSF53335">
    <property type="entry name" value="S-adenosyl-L-methionine-dependent methyltransferases"/>
    <property type="match status" value="1"/>
</dbReference>
<dbReference type="PROSITE" id="PS00094">
    <property type="entry name" value="C5_MTASE_1"/>
    <property type="match status" value="1"/>
</dbReference>
<evidence type="ECO:0000256" key="1">
    <source>
        <dbReference type="ARBA" id="ARBA00022603"/>
    </source>
</evidence>
<dbReference type="InterPro" id="IPR050390">
    <property type="entry name" value="C5-Methyltransferase"/>
</dbReference>
<evidence type="ECO:0000256" key="5">
    <source>
        <dbReference type="PROSITE-ProRule" id="PRU01016"/>
    </source>
</evidence>
<dbReference type="GO" id="GO:0009307">
    <property type="term" value="P:DNA restriction-modification system"/>
    <property type="evidence" value="ECO:0007669"/>
    <property type="project" value="UniProtKB-KW"/>
</dbReference>
<keyword evidence="1 5" id="KW-0489">Methyltransferase</keyword>
<evidence type="ECO:0000313" key="9">
    <source>
        <dbReference type="EMBL" id="NYH44767.1"/>
    </source>
</evidence>
<feature type="region of interest" description="Disordered" evidence="8">
    <location>
        <begin position="1"/>
        <end position="20"/>
    </location>
</feature>
<dbReference type="Proteomes" id="UP000523545">
    <property type="component" value="Unassembled WGS sequence"/>
</dbReference>
<dbReference type="InterPro" id="IPR018117">
    <property type="entry name" value="C5_DNA_meth_AS"/>
</dbReference>
<dbReference type="RefSeq" id="WP_218906597.1">
    <property type="nucleotide sequence ID" value="NZ_JACCHK010000001.1"/>
</dbReference>
<evidence type="ECO:0000256" key="7">
    <source>
        <dbReference type="RuleBase" id="RU000417"/>
    </source>
</evidence>
<comment type="caution">
    <text evidence="9">The sequence shown here is derived from an EMBL/GenBank/DDBJ whole genome shotgun (WGS) entry which is preliminary data.</text>
</comment>
<evidence type="ECO:0000256" key="4">
    <source>
        <dbReference type="ARBA" id="ARBA00022747"/>
    </source>
</evidence>
<proteinExistence type="inferred from homology"/>
<comment type="catalytic activity">
    <reaction evidence="7">
        <text>a 2'-deoxycytidine in DNA + S-adenosyl-L-methionine = a 5-methyl-2'-deoxycytidine in DNA + S-adenosyl-L-homocysteine + H(+)</text>
        <dbReference type="Rhea" id="RHEA:13681"/>
        <dbReference type="Rhea" id="RHEA-COMP:11369"/>
        <dbReference type="Rhea" id="RHEA-COMP:11370"/>
        <dbReference type="ChEBI" id="CHEBI:15378"/>
        <dbReference type="ChEBI" id="CHEBI:57856"/>
        <dbReference type="ChEBI" id="CHEBI:59789"/>
        <dbReference type="ChEBI" id="CHEBI:85452"/>
        <dbReference type="ChEBI" id="CHEBI:85454"/>
        <dbReference type="EC" id="2.1.1.37"/>
    </reaction>
</comment>
<dbReference type="GO" id="GO:0032259">
    <property type="term" value="P:methylation"/>
    <property type="evidence" value="ECO:0007669"/>
    <property type="project" value="UniProtKB-KW"/>
</dbReference>
<feature type="active site" evidence="5">
    <location>
        <position position="108"/>
    </location>
</feature>
<dbReference type="InterPro" id="IPR029063">
    <property type="entry name" value="SAM-dependent_MTases_sf"/>
</dbReference>
<dbReference type="NCBIfam" id="TIGR00675">
    <property type="entry name" value="dcm"/>
    <property type="match status" value="1"/>
</dbReference>
<dbReference type="GO" id="GO:0003886">
    <property type="term" value="F:DNA (cytosine-5-)-methyltransferase activity"/>
    <property type="evidence" value="ECO:0007669"/>
    <property type="project" value="UniProtKB-EC"/>
</dbReference>
<keyword evidence="2 5" id="KW-0808">Transferase</keyword>
<dbReference type="Pfam" id="PF00145">
    <property type="entry name" value="DNA_methylase"/>
    <property type="match status" value="1"/>
</dbReference>
<evidence type="ECO:0000256" key="6">
    <source>
        <dbReference type="RuleBase" id="RU000416"/>
    </source>
</evidence>
<evidence type="ECO:0000256" key="2">
    <source>
        <dbReference type="ARBA" id="ARBA00022679"/>
    </source>
</evidence>
<name>A0A7Y9X5E3_9ACTN</name>
<dbReference type="PRINTS" id="PR00105">
    <property type="entry name" value="C5METTRFRASE"/>
</dbReference>
<evidence type="ECO:0000256" key="8">
    <source>
        <dbReference type="SAM" id="MobiDB-lite"/>
    </source>
</evidence>
<keyword evidence="10" id="KW-1185">Reference proteome</keyword>
<sequence length="366" mass="40698">MTTAPVTGSVEDQPRDVAPSRRLRSRRRLTAFDLFSGAGGLTQGLQDGGFRVLGAVEFDRAAGESYVLNHPKVRLWNSDIRTLDASKLLASVRLRPGELDLLAGCPPCQGFSHLRTLNRTRDVLDERNDLIYDYLRFVRELRPKAVLLENVPALADDRRMTHLIEGLIELGYPADDGYRILNAADYGVPQRRRRLVLLVSRDGPILSSFIVRPVATVRDAIGDLPVPGNTGDALHDMPERRSQKVTELIRSIPLDGGSRTDLALSRQLPCHKKTTGFRDVYGRMAWDKPAPTITTGCHNPSRGRFLHPEQHRAITLREAALLQSFPPDYQFAPAAGKERIAAMIGNAIPPRFVQEHTRGAREALLS</sequence>
<dbReference type="PANTHER" id="PTHR10629:SF52">
    <property type="entry name" value="DNA (CYTOSINE-5)-METHYLTRANSFERASE 1"/>
    <property type="match status" value="1"/>
</dbReference>
<dbReference type="EC" id="2.1.1.37" evidence="7"/>
<organism evidence="9 10">
    <name type="scientific">Micromonospora jinlongensis</name>
    <dbReference type="NCBI Taxonomy" id="1287877"/>
    <lineage>
        <taxon>Bacteria</taxon>
        <taxon>Bacillati</taxon>
        <taxon>Actinomycetota</taxon>
        <taxon>Actinomycetes</taxon>
        <taxon>Micromonosporales</taxon>
        <taxon>Micromonosporaceae</taxon>
        <taxon>Micromonospora</taxon>
    </lineage>
</organism>
<dbReference type="InterPro" id="IPR001525">
    <property type="entry name" value="C5_MeTfrase"/>
</dbReference>
<comment type="similarity">
    <text evidence="5 6">Belongs to the class I-like SAM-binding methyltransferase superfamily. C5-methyltransferase family.</text>
</comment>
<keyword evidence="4" id="KW-0680">Restriction system</keyword>
<dbReference type="GO" id="GO:0044027">
    <property type="term" value="P:negative regulation of gene expression via chromosomal CpG island methylation"/>
    <property type="evidence" value="ECO:0007669"/>
    <property type="project" value="TreeGrafter"/>
</dbReference>
<evidence type="ECO:0000313" key="10">
    <source>
        <dbReference type="Proteomes" id="UP000523545"/>
    </source>
</evidence>
<evidence type="ECO:0000256" key="3">
    <source>
        <dbReference type="ARBA" id="ARBA00022691"/>
    </source>
</evidence>
<dbReference type="AlphaFoldDB" id="A0A7Y9X5E3"/>
<dbReference type="PROSITE" id="PS51679">
    <property type="entry name" value="SAM_MT_C5"/>
    <property type="match status" value="1"/>
</dbReference>
<keyword evidence="3 5" id="KW-0949">S-adenosyl-L-methionine</keyword>
<gene>
    <name evidence="9" type="ORF">HNR22_004494</name>
</gene>
<dbReference type="PANTHER" id="PTHR10629">
    <property type="entry name" value="CYTOSINE-SPECIFIC METHYLTRANSFERASE"/>
    <property type="match status" value="1"/>
</dbReference>
<dbReference type="Gene3D" id="3.40.50.150">
    <property type="entry name" value="Vaccinia Virus protein VP39"/>
    <property type="match status" value="1"/>
</dbReference>
<dbReference type="Gene3D" id="3.90.120.10">
    <property type="entry name" value="DNA Methylase, subunit A, domain 2"/>
    <property type="match status" value="1"/>
</dbReference>
<accession>A0A7Y9X5E3</accession>
<protein>
    <recommendedName>
        <fullName evidence="7">Cytosine-specific methyltransferase</fullName>
        <ecNumber evidence="7">2.1.1.37</ecNumber>
    </recommendedName>
</protein>
<dbReference type="EMBL" id="JACCHK010000001">
    <property type="protein sequence ID" value="NYH44767.1"/>
    <property type="molecule type" value="Genomic_DNA"/>
</dbReference>